<protein>
    <submittedName>
        <fullName evidence="1">Uncharacterized protein</fullName>
    </submittedName>
</protein>
<name>A0A2I0V6W1_9ASPA</name>
<gene>
    <name evidence="1" type="ORF">MA16_Dca027335</name>
</gene>
<accession>A0A2I0V6W1</accession>
<reference evidence="1 2" key="1">
    <citation type="journal article" date="2016" name="Sci. Rep.">
        <title>The Dendrobium catenatum Lindl. genome sequence provides insights into polysaccharide synthase, floral development and adaptive evolution.</title>
        <authorList>
            <person name="Zhang G.Q."/>
            <person name="Xu Q."/>
            <person name="Bian C."/>
            <person name="Tsai W.C."/>
            <person name="Yeh C.M."/>
            <person name="Liu K.W."/>
            <person name="Yoshida K."/>
            <person name="Zhang L.S."/>
            <person name="Chang S.B."/>
            <person name="Chen F."/>
            <person name="Shi Y."/>
            <person name="Su Y.Y."/>
            <person name="Zhang Y.Q."/>
            <person name="Chen L.J."/>
            <person name="Yin Y."/>
            <person name="Lin M."/>
            <person name="Huang H."/>
            <person name="Deng H."/>
            <person name="Wang Z.W."/>
            <person name="Zhu S.L."/>
            <person name="Zhao X."/>
            <person name="Deng C."/>
            <person name="Niu S.C."/>
            <person name="Huang J."/>
            <person name="Wang M."/>
            <person name="Liu G.H."/>
            <person name="Yang H.J."/>
            <person name="Xiao X.J."/>
            <person name="Hsiao Y.Y."/>
            <person name="Wu W.L."/>
            <person name="Chen Y.Y."/>
            <person name="Mitsuda N."/>
            <person name="Ohme-Takagi M."/>
            <person name="Luo Y.B."/>
            <person name="Van de Peer Y."/>
            <person name="Liu Z.J."/>
        </authorList>
    </citation>
    <scope>NUCLEOTIDE SEQUENCE [LARGE SCALE GENOMIC DNA]</scope>
    <source>
        <tissue evidence="1">The whole plant</tissue>
    </source>
</reference>
<evidence type="ECO:0000313" key="2">
    <source>
        <dbReference type="Proteomes" id="UP000233837"/>
    </source>
</evidence>
<dbReference type="Proteomes" id="UP000233837">
    <property type="component" value="Unassembled WGS sequence"/>
</dbReference>
<dbReference type="EMBL" id="KZ505586">
    <property type="protein sequence ID" value="PKU59144.1"/>
    <property type="molecule type" value="Genomic_DNA"/>
</dbReference>
<evidence type="ECO:0000313" key="1">
    <source>
        <dbReference type="EMBL" id="PKU59144.1"/>
    </source>
</evidence>
<sequence>MEKGAVCESQRVGGLLCELLRERKTGSVHELAWGGAGWFRFMPTAERGREPSEPESFLWFCANRERENGVEGSSRIKA</sequence>
<organism evidence="1 2">
    <name type="scientific">Dendrobium catenatum</name>
    <dbReference type="NCBI Taxonomy" id="906689"/>
    <lineage>
        <taxon>Eukaryota</taxon>
        <taxon>Viridiplantae</taxon>
        <taxon>Streptophyta</taxon>
        <taxon>Embryophyta</taxon>
        <taxon>Tracheophyta</taxon>
        <taxon>Spermatophyta</taxon>
        <taxon>Magnoliopsida</taxon>
        <taxon>Liliopsida</taxon>
        <taxon>Asparagales</taxon>
        <taxon>Orchidaceae</taxon>
        <taxon>Epidendroideae</taxon>
        <taxon>Malaxideae</taxon>
        <taxon>Dendrobiinae</taxon>
        <taxon>Dendrobium</taxon>
    </lineage>
</organism>
<dbReference type="AlphaFoldDB" id="A0A2I0V6W1"/>
<reference evidence="1 2" key="2">
    <citation type="journal article" date="2017" name="Nature">
        <title>The Apostasia genome and the evolution of orchids.</title>
        <authorList>
            <person name="Zhang G.Q."/>
            <person name="Liu K.W."/>
            <person name="Li Z."/>
            <person name="Lohaus R."/>
            <person name="Hsiao Y.Y."/>
            <person name="Niu S.C."/>
            <person name="Wang J.Y."/>
            <person name="Lin Y.C."/>
            <person name="Xu Q."/>
            <person name="Chen L.J."/>
            <person name="Yoshida K."/>
            <person name="Fujiwara S."/>
            <person name="Wang Z.W."/>
            <person name="Zhang Y.Q."/>
            <person name="Mitsuda N."/>
            <person name="Wang M."/>
            <person name="Liu G.H."/>
            <person name="Pecoraro L."/>
            <person name="Huang H.X."/>
            <person name="Xiao X.J."/>
            <person name="Lin M."/>
            <person name="Wu X.Y."/>
            <person name="Wu W.L."/>
            <person name="Chen Y.Y."/>
            <person name="Chang S.B."/>
            <person name="Sakamoto S."/>
            <person name="Ohme-Takagi M."/>
            <person name="Yagi M."/>
            <person name="Zeng S.J."/>
            <person name="Shen C.Y."/>
            <person name="Yeh C.M."/>
            <person name="Luo Y.B."/>
            <person name="Tsai W.C."/>
            <person name="Van de Peer Y."/>
            <person name="Liu Z.J."/>
        </authorList>
    </citation>
    <scope>NUCLEOTIDE SEQUENCE [LARGE SCALE GENOMIC DNA]</scope>
    <source>
        <tissue evidence="1">The whole plant</tissue>
    </source>
</reference>
<proteinExistence type="predicted"/>
<keyword evidence="2" id="KW-1185">Reference proteome</keyword>